<dbReference type="Proteomes" id="UP000276133">
    <property type="component" value="Unassembled WGS sequence"/>
</dbReference>
<evidence type="ECO:0000313" key="1">
    <source>
        <dbReference type="EMBL" id="RNA43258.1"/>
    </source>
</evidence>
<comment type="caution">
    <text evidence="1">The sequence shown here is derived from an EMBL/GenBank/DDBJ whole genome shotgun (WGS) entry which is preliminary data.</text>
</comment>
<reference evidence="1 2" key="1">
    <citation type="journal article" date="2018" name="Sci. Rep.">
        <title>Genomic signatures of local adaptation to the degree of environmental predictability in rotifers.</title>
        <authorList>
            <person name="Franch-Gras L."/>
            <person name="Hahn C."/>
            <person name="Garcia-Roger E.M."/>
            <person name="Carmona M.J."/>
            <person name="Serra M."/>
            <person name="Gomez A."/>
        </authorList>
    </citation>
    <scope>NUCLEOTIDE SEQUENCE [LARGE SCALE GENOMIC DNA]</scope>
    <source>
        <strain evidence="1">HYR1</strain>
    </source>
</reference>
<protein>
    <submittedName>
        <fullName evidence="1">Uncharacterized protein</fullName>
    </submittedName>
</protein>
<name>A0A3M7T611_BRAPC</name>
<organism evidence="1 2">
    <name type="scientific">Brachionus plicatilis</name>
    <name type="common">Marine rotifer</name>
    <name type="synonym">Brachionus muelleri</name>
    <dbReference type="NCBI Taxonomy" id="10195"/>
    <lineage>
        <taxon>Eukaryota</taxon>
        <taxon>Metazoa</taxon>
        <taxon>Spiralia</taxon>
        <taxon>Gnathifera</taxon>
        <taxon>Rotifera</taxon>
        <taxon>Eurotatoria</taxon>
        <taxon>Monogononta</taxon>
        <taxon>Pseudotrocha</taxon>
        <taxon>Ploima</taxon>
        <taxon>Brachionidae</taxon>
        <taxon>Brachionus</taxon>
    </lineage>
</organism>
<proteinExistence type="predicted"/>
<keyword evidence="2" id="KW-1185">Reference proteome</keyword>
<dbReference type="EMBL" id="REGN01000245">
    <property type="protein sequence ID" value="RNA43258.1"/>
    <property type="molecule type" value="Genomic_DNA"/>
</dbReference>
<gene>
    <name evidence="1" type="ORF">BpHYR1_022911</name>
</gene>
<accession>A0A3M7T611</accession>
<sequence>MNENVNYVTKDINPPNVLQVRSTENFWGCLSEKEFDLNFVKSLMVRVKAKLRKIGHGEIFAFNFCQFTYASPHQNFKLLEAPKRSFLRPYKISMKVILIFNAEKKLCSKKKLTFILAAKNQALNFTYCSGISSRLIVGLWIGVACS</sequence>
<evidence type="ECO:0000313" key="2">
    <source>
        <dbReference type="Proteomes" id="UP000276133"/>
    </source>
</evidence>
<dbReference type="OrthoDB" id="10025891at2759"/>
<dbReference type="AlphaFoldDB" id="A0A3M7T611"/>